<protein>
    <submittedName>
        <fullName evidence="3">N-acetylmuramic acid 6-phosphate etherase</fullName>
    </submittedName>
</protein>
<dbReference type="InterPro" id="IPR000408">
    <property type="entry name" value="Reg_chr_condens"/>
</dbReference>
<evidence type="ECO:0000256" key="1">
    <source>
        <dbReference type="ARBA" id="ARBA00023277"/>
    </source>
</evidence>
<dbReference type="InterPro" id="IPR046348">
    <property type="entry name" value="SIS_dom_sf"/>
</dbReference>
<dbReference type="SUPFAM" id="SSF53697">
    <property type="entry name" value="SIS domain"/>
    <property type="match status" value="1"/>
</dbReference>
<dbReference type="GO" id="GO:0016803">
    <property type="term" value="F:ether hydrolase activity"/>
    <property type="evidence" value="ECO:0007669"/>
    <property type="project" value="TreeGrafter"/>
</dbReference>
<dbReference type="Gene3D" id="3.40.50.10490">
    <property type="entry name" value="Glucose-6-phosphate isomerase like protein, domain 1"/>
    <property type="match status" value="1"/>
</dbReference>
<dbReference type="GO" id="GO:0009254">
    <property type="term" value="P:peptidoglycan turnover"/>
    <property type="evidence" value="ECO:0007669"/>
    <property type="project" value="TreeGrafter"/>
</dbReference>
<dbReference type="PANTHER" id="PTHR10088">
    <property type="entry name" value="GLUCOKINASE REGULATORY PROTEIN"/>
    <property type="match status" value="1"/>
</dbReference>
<dbReference type="GO" id="GO:0016835">
    <property type="term" value="F:carbon-oxygen lyase activity"/>
    <property type="evidence" value="ECO:0007669"/>
    <property type="project" value="TreeGrafter"/>
</dbReference>
<feature type="domain" description="SIS" evidence="2">
    <location>
        <begin position="53"/>
        <end position="103"/>
    </location>
</feature>
<sequence length="103" mass="11160">MENSTTEARNEATMHLDEMTVEEALITMNKEDQQVPLAVRKAIPQLTKVIKKTIAQYKKGGRLIYIGAGTSGRLGVLDAAECVPTFNTDPHEIIGIIAGGQHA</sequence>
<dbReference type="PROSITE" id="PS51464">
    <property type="entry name" value="SIS"/>
    <property type="match status" value="1"/>
</dbReference>
<dbReference type="InterPro" id="IPR001347">
    <property type="entry name" value="SIS_dom"/>
</dbReference>
<dbReference type="AlphaFoldDB" id="A0A6G4J0E8"/>
<proteinExistence type="predicted"/>
<dbReference type="EMBL" id="JAAJMC010000009">
    <property type="protein sequence ID" value="NFX45733.1"/>
    <property type="molecule type" value="Genomic_DNA"/>
</dbReference>
<comment type="caution">
    <text evidence="3">The sequence shown here is derived from an EMBL/GenBank/DDBJ whole genome shotgun (WGS) entry which is preliminary data.</text>
</comment>
<dbReference type="PANTHER" id="PTHR10088:SF4">
    <property type="entry name" value="GLUCOKINASE REGULATORY PROTEIN"/>
    <property type="match status" value="1"/>
</dbReference>
<dbReference type="InterPro" id="IPR040190">
    <property type="entry name" value="MURQ/GCKR"/>
</dbReference>
<reference evidence="3" key="1">
    <citation type="submission" date="2020-02" db="EMBL/GenBank/DDBJ databases">
        <title>Novel Insights Into The Classification of Staphylococcal Beta-Lactamases In Relation To The Cefazolin Inoculum Effect.</title>
        <authorList>
            <person name="Carvajal L.P."/>
            <person name="Rincon S."/>
            <person name="Echeverri A."/>
            <person name="Porras J."/>
            <person name="Rios R."/>
            <person name="Ordonez K."/>
            <person name="Seas C."/>
            <person name="Gomez-Villegas S."/>
            <person name="Diaz L."/>
            <person name="Arias C.A."/>
            <person name="Reyes J."/>
        </authorList>
    </citation>
    <scope>NUCLEOTIDE SEQUENCE</scope>
    <source>
        <strain evidence="3">UE193</strain>
    </source>
</reference>
<accession>A0A6G4J0E8</accession>
<keyword evidence="1" id="KW-0119">Carbohydrate metabolism</keyword>
<name>A0A6G4J0E8_STAAU</name>
<dbReference type="PROSITE" id="PS50012">
    <property type="entry name" value="RCC1_3"/>
    <property type="match status" value="1"/>
</dbReference>
<dbReference type="Pfam" id="PF22645">
    <property type="entry name" value="GKRP_SIS_N"/>
    <property type="match status" value="1"/>
</dbReference>
<dbReference type="GO" id="GO:0046348">
    <property type="term" value="P:amino sugar catabolic process"/>
    <property type="evidence" value="ECO:0007669"/>
    <property type="project" value="TreeGrafter"/>
</dbReference>
<feature type="non-terminal residue" evidence="3">
    <location>
        <position position="103"/>
    </location>
</feature>
<gene>
    <name evidence="3" type="primary">murQ</name>
    <name evidence="3" type="synonym">yfeU</name>
    <name evidence="3" type="ORF">G0X96_04870</name>
</gene>
<dbReference type="GO" id="GO:0097367">
    <property type="term" value="F:carbohydrate derivative binding"/>
    <property type="evidence" value="ECO:0007669"/>
    <property type="project" value="InterPro"/>
</dbReference>
<organism evidence="3">
    <name type="scientific">Staphylococcus aureus</name>
    <dbReference type="NCBI Taxonomy" id="1280"/>
    <lineage>
        <taxon>Bacteria</taxon>
        <taxon>Bacillati</taxon>
        <taxon>Bacillota</taxon>
        <taxon>Bacilli</taxon>
        <taxon>Bacillales</taxon>
        <taxon>Staphylococcaceae</taxon>
        <taxon>Staphylococcus</taxon>
    </lineage>
</organism>
<evidence type="ECO:0000259" key="2">
    <source>
        <dbReference type="PROSITE" id="PS51464"/>
    </source>
</evidence>
<evidence type="ECO:0000313" key="3">
    <source>
        <dbReference type="EMBL" id="NFX45733.1"/>
    </source>
</evidence>